<comment type="caution">
    <text evidence="1">The sequence shown here is derived from an EMBL/GenBank/DDBJ whole genome shotgun (WGS) entry which is preliminary data.</text>
</comment>
<dbReference type="Gene3D" id="3.10.450.50">
    <property type="match status" value="1"/>
</dbReference>
<name>A0ABX5FEC1_9BURK</name>
<dbReference type="Gene3D" id="1.10.10.640">
    <property type="entry name" value="phospholipid-binding protein"/>
    <property type="match status" value="1"/>
</dbReference>
<organism evidence="1 2">
    <name type="scientific">Candidatus Pandoraea novymonadis</name>
    <dbReference type="NCBI Taxonomy" id="1808959"/>
    <lineage>
        <taxon>Bacteria</taxon>
        <taxon>Pseudomonadati</taxon>
        <taxon>Pseudomonadota</taxon>
        <taxon>Betaproteobacteria</taxon>
        <taxon>Burkholderiales</taxon>
        <taxon>Burkholderiaceae</taxon>
        <taxon>Pandoraea</taxon>
    </lineage>
</organism>
<reference evidence="1 2" key="1">
    <citation type="journal article" date="2017" name="Front. Microbiol.">
        <title>Genome of Ca. Pandoraea novymonadis, an Endosymbiotic Bacterium of the Trypanosomatid Novymonas esmeraldas.</title>
        <authorList>
            <person name="Kostygov A.Y."/>
            <person name="Butenko A."/>
            <person name="Nenarokova A."/>
            <person name="Tashyreva D."/>
            <person name="Flegontov P."/>
            <person name="Lukes J."/>
            <person name="Yurchenko V."/>
        </authorList>
    </citation>
    <scope>NUCLEOTIDE SEQUENCE [LARGE SCALE GENOMIC DNA]</scope>
    <source>
        <strain evidence="1 2">E262</strain>
    </source>
</reference>
<protein>
    <submittedName>
        <fullName evidence="1">Phospholipid-binding protein MlaC</fullName>
    </submittedName>
</protein>
<evidence type="ECO:0000313" key="1">
    <source>
        <dbReference type="EMBL" id="PSB91572.1"/>
    </source>
</evidence>
<dbReference type="InterPro" id="IPR008869">
    <property type="entry name" value="MlaC/ttg2D"/>
</dbReference>
<proteinExistence type="predicted"/>
<dbReference type="Proteomes" id="UP000242660">
    <property type="component" value="Unassembled WGS sequence"/>
</dbReference>
<sequence length="206" mass="23359">MTKRFLDASIVVFMVFFGIAAVAHEMQAPDALVKQTVREILVAAKTDLAFGRGDLDQITTFVEKRIMPQTDFERATKLAMGRNWQLASKSQQQQITEQFKHLLVRTYSGVIAQIRDQQVFFKSYRGHPSDMDAVIYTEVLNNSQPIQINYRLTKTPVGWKVYDINVMGAWLIEAYRGQFAAKVNSGGVDGLINFLVDCNQRFLSGK</sequence>
<dbReference type="EMBL" id="MUHY01000004">
    <property type="protein sequence ID" value="PSB91572.1"/>
    <property type="molecule type" value="Genomic_DNA"/>
</dbReference>
<dbReference type="Pfam" id="PF05494">
    <property type="entry name" value="MlaC"/>
    <property type="match status" value="1"/>
</dbReference>
<keyword evidence="2" id="KW-1185">Reference proteome</keyword>
<accession>A0ABX5FEC1</accession>
<gene>
    <name evidence="1" type="primary">mlaC</name>
    <name evidence="1" type="ORF">BZL35_00969</name>
</gene>
<dbReference type="RefSeq" id="WP_106183103.1">
    <property type="nucleotide sequence ID" value="NZ_MUHY01000004.1"/>
</dbReference>
<evidence type="ECO:0000313" key="2">
    <source>
        <dbReference type="Proteomes" id="UP000242660"/>
    </source>
</evidence>
<dbReference type="PANTHER" id="PTHR36573">
    <property type="entry name" value="INTERMEMBRANE PHOSPHOLIPID TRANSPORT SYSTEM BINDING PROTEIN MLAC"/>
    <property type="match status" value="1"/>
</dbReference>
<dbReference type="PANTHER" id="PTHR36573:SF1">
    <property type="entry name" value="INTERMEMBRANE PHOSPHOLIPID TRANSPORT SYSTEM BINDING PROTEIN MLAC"/>
    <property type="match status" value="1"/>
</dbReference>